<dbReference type="EMBL" id="JBAHYK010000859">
    <property type="protein sequence ID" value="KAL0570882.1"/>
    <property type="molecule type" value="Genomic_DNA"/>
</dbReference>
<proteinExistence type="predicted"/>
<gene>
    <name evidence="2" type="primary">RBT1_23</name>
    <name evidence="2" type="ORF">V5O48_011077</name>
</gene>
<protein>
    <submittedName>
        <fullName evidence="2">SERTA domain-containing protein 3</fullName>
    </submittedName>
</protein>
<comment type="caution">
    <text evidence="2">The sequence shown here is derived from an EMBL/GenBank/DDBJ whole genome shotgun (WGS) entry which is preliminary data.</text>
</comment>
<evidence type="ECO:0000313" key="2">
    <source>
        <dbReference type="EMBL" id="KAL0570882.1"/>
    </source>
</evidence>
<feature type="region of interest" description="Disordered" evidence="1">
    <location>
        <begin position="1"/>
        <end position="69"/>
    </location>
</feature>
<reference evidence="2 3" key="1">
    <citation type="submission" date="2024-02" db="EMBL/GenBank/DDBJ databases">
        <title>A draft genome for the cacao thread blight pathogen Marasmius crinis-equi.</title>
        <authorList>
            <person name="Cohen S.P."/>
            <person name="Baruah I.K."/>
            <person name="Amoako-Attah I."/>
            <person name="Bukari Y."/>
            <person name="Meinhardt L.W."/>
            <person name="Bailey B.A."/>
        </authorList>
    </citation>
    <scope>NUCLEOTIDE SEQUENCE [LARGE SCALE GENOMIC DNA]</scope>
    <source>
        <strain evidence="2 3">GH-76</strain>
    </source>
</reference>
<feature type="compositionally biased region" description="Basic and acidic residues" evidence="1">
    <location>
        <begin position="26"/>
        <end position="49"/>
    </location>
</feature>
<evidence type="ECO:0000256" key="1">
    <source>
        <dbReference type="SAM" id="MobiDB-lite"/>
    </source>
</evidence>
<keyword evidence="3" id="KW-1185">Reference proteome</keyword>
<organism evidence="2 3">
    <name type="scientific">Marasmius crinis-equi</name>
    <dbReference type="NCBI Taxonomy" id="585013"/>
    <lineage>
        <taxon>Eukaryota</taxon>
        <taxon>Fungi</taxon>
        <taxon>Dikarya</taxon>
        <taxon>Basidiomycota</taxon>
        <taxon>Agaricomycotina</taxon>
        <taxon>Agaricomycetes</taxon>
        <taxon>Agaricomycetidae</taxon>
        <taxon>Agaricales</taxon>
        <taxon>Marasmiineae</taxon>
        <taxon>Marasmiaceae</taxon>
        <taxon>Marasmius</taxon>
    </lineage>
</organism>
<name>A0ABR3F710_9AGAR</name>
<dbReference type="Proteomes" id="UP001465976">
    <property type="component" value="Unassembled WGS sequence"/>
</dbReference>
<sequence>MNRKAGKSQLQAVASKRRQTFTTRASEQKRKHEVEADSEASSKRARVEETSENSSIGPDTFPELPEGVSEDPKFYARQALALFQREEAKDLKGWKSLVHSWFEHERRGDFEGTNSRGRLGMQGRPKWVGSWVARARNPEYRSKDPEDYKASKFLTEWWAWWGSLQPKWRAFDQAKRPRASSEYTEGSWDTIRVSGPNGLTSAVAPLVHAASVLAGSPSGGTGRDKKALEQVQVDLEGAVDDVAYILGRLLATSNS</sequence>
<accession>A0ABR3F710</accession>
<evidence type="ECO:0000313" key="3">
    <source>
        <dbReference type="Proteomes" id="UP001465976"/>
    </source>
</evidence>